<dbReference type="KEGG" id="pbv:AR543_20630"/>
<dbReference type="AlphaFoldDB" id="A0A172ZKQ6"/>
<accession>A0A172ZKQ6</accession>
<dbReference type="EMBL" id="CP013023">
    <property type="protein sequence ID" value="ANF98178.1"/>
    <property type="molecule type" value="Genomic_DNA"/>
</dbReference>
<organism evidence="1 2">
    <name type="scientific">Paenibacillus bovis</name>
    <dbReference type="NCBI Taxonomy" id="1616788"/>
    <lineage>
        <taxon>Bacteria</taxon>
        <taxon>Bacillati</taxon>
        <taxon>Bacillota</taxon>
        <taxon>Bacilli</taxon>
        <taxon>Bacillales</taxon>
        <taxon>Paenibacillaceae</taxon>
        <taxon>Paenibacillus</taxon>
    </lineage>
</organism>
<protein>
    <submittedName>
        <fullName evidence="1">Uncharacterized protein</fullName>
    </submittedName>
</protein>
<keyword evidence="2" id="KW-1185">Reference proteome</keyword>
<dbReference type="Proteomes" id="UP000078148">
    <property type="component" value="Chromosome"/>
</dbReference>
<evidence type="ECO:0000313" key="2">
    <source>
        <dbReference type="Proteomes" id="UP000078148"/>
    </source>
</evidence>
<name>A0A172ZKQ6_9BACL</name>
<reference evidence="2" key="1">
    <citation type="submission" date="2015-10" db="EMBL/GenBank/DDBJ databases">
        <title>Genome of Paenibacillus bovis sp. nov.</title>
        <authorList>
            <person name="Wu Z."/>
            <person name="Gao C."/>
            <person name="Liu Z."/>
            <person name="Zheng H."/>
        </authorList>
    </citation>
    <scope>NUCLEOTIDE SEQUENCE [LARGE SCALE GENOMIC DNA]</scope>
    <source>
        <strain evidence="2">BD3526</strain>
    </source>
</reference>
<reference evidence="1 2" key="2">
    <citation type="journal article" date="2016" name="Int. J. Syst. Evol. Microbiol.">
        <title>Paenibacillus bovis sp. nov., isolated from raw yak (Bos grunniens) milk.</title>
        <authorList>
            <person name="Gao C."/>
            <person name="Han J."/>
            <person name="Liu Z."/>
            <person name="Xu X."/>
            <person name="Hang F."/>
            <person name="Wu Z."/>
        </authorList>
    </citation>
    <scope>NUCLEOTIDE SEQUENCE [LARGE SCALE GENOMIC DNA]</scope>
    <source>
        <strain evidence="1 2">BD3526</strain>
    </source>
</reference>
<gene>
    <name evidence="1" type="ORF">AR543_20630</name>
</gene>
<proteinExistence type="predicted"/>
<sequence length="75" mass="8585">MKSNKKHTLTEDIHFFTAGLSGSLIIVWQEDPAGVYCEVGRGYVEAYTNKYVRVRNLQSGTKSLYSRDMTMFQTD</sequence>
<evidence type="ECO:0000313" key="1">
    <source>
        <dbReference type="EMBL" id="ANF98178.1"/>
    </source>
</evidence>
<dbReference type="RefSeq" id="WP_017815708.1">
    <property type="nucleotide sequence ID" value="NZ_CP013023.1"/>
</dbReference>
<dbReference type="OrthoDB" id="2627004at2"/>